<dbReference type="SUPFAM" id="SSF54909">
    <property type="entry name" value="Dimeric alpha+beta barrel"/>
    <property type="match status" value="1"/>
</dbReference>
<keyword evidence="3" id="KW-0804">Transcription</keyword>
<dbReference type="SUPFAM" id="SSF46785">
    <property type="entry name" value="Winged helix' DNA-binding domain"/>
    <property type="match status" value="1"/>
</dbReference>
<sequence>MTDSHNRLINLLQQNARATITELAKKLFISNPSVSAKLHKLEKEHYITGYQAQINHRKLGYHIKAYIMINVAPADKPDFQQYIEASPNIIFADVITGAYSILMCAYFQESEDLENFINEVQRFGRTQTNMVFSTLLAQRGIALDESDT</sequence>
<dbReference type="GO" id="GO:0005829">
    <property type="term" value="C:cytosol"/>
    <property type="evidence" value="ECO:0007669"/>
    <property type="project" value="TreeGrafter"/>
</dbReference>
<feature type="domain" description="HTH asnC-type" evidence="4">
    <location>
        <begin position="1"/>
        <end position="62"/>
    </location>
</feature>
<gene>
    <name evidence="5" type="ORF">FC83_GL001728</name>
</gene>
<dbReference type="RefSeq" id="WP_035450642.1">
    <property type="nucleotide sequence ID" value="NZ_AZGA01000088.1"/>
</dbReference>
<dbReference type="GO" id="GO:0043565">
    <property type="term" value="F:sequence-specific DNA binding"/>
    <property type="evidence" value="ECO:0007669"/>
    <property type="project" value="InterPro"/>
</dbReference>
<dbReference type="GO" id="GO:0043200">
    <property type="term" value="P:response to amino acid"/>
    <property type="evidence" value="ECO:0007669"/>
    <property type="project" value="TreeGrafter"/>
</dbReference>
<dbReference type="InterPro" id="IPR000485">
    <property type="entry name" value="AsnC-type_HTH_dom"/>
</dbReference>
<comment type="caution">
    <text evidence="5">The sequence shown here is derived from an EMBL/GenBank/DDBJ whole genome shotgun (WGS) entry which is preliminary data.</text>
</comment>
<keyword evidence="6" id="KW-1185">Reference proteome</keyword>
<accession>X0PLM8</accession>
<evidence type="ECO:0000256" key="1">
    <source>
        <dbReference type="ARBA" id="ARBA00023015"/>
    </source>
</evidence>
<dbReference type="PANTHER" id="PTHR30154">
    <property type="entry name" value="LEUCINE-RESPONSIVE REGULATORY PROTEIN"/>
    <property type="match status" value="1"/>
</dbReference>
<reference evidence="5 6" key="1">
    <citation type="journal article" date="2015" name="Genome Announc.">
        <title>Expanding the biotechnology potential of lactobacilli through comparative genomics of 213 strains and associated genera.</title>
        <authorList>
            <person name="Sun Z."/>
            <person name="Harris H.M."/>
            <person name="McCann A."/>
            <person name="Guo C."/>
            <person name="Argimon S."/>
            <person name="Zhang W."/>
            <person name="Yang X."/>
            <person name="Jeffery I.B."/>
            <person name="Cooney J.C."/>
            <person name="Kagawa T.F."/>
            <person name="Liu W."/>
            <person name="Song Y."/>
            <person name="Salvetti E."/>
            <person name="Wrobel A."/>
            <person name="Rasinkangas P."/>
            <person name="Parkhill J."/>
            <person name="Rea M.C."/>
            <person name="O'Sullivan O."/>
            <person name="Ritari J."/>
            <person name="Douillard F.P."/>
            <person name="Paul Ross R."/>
            <person name="Yang R."/>
            <person name="Briner A.E."/>
            <person name="Felis G.E."/>
            <person name="de Vos W.M."/>
            <person name="Barrangou R."/>
            <person name="Klaenhammer T.R."/>
            <person name="Caufield P.W."/>
            <person name="Cui Y."/>
            <person name="Zhang H."/>
            <person name="O'Toole P.W."/>
        </authorList>
    </citation>
    <scope>NUCLEOTIDE SEQUENCE [LARGE SCALE GENOMIC DNA]</scope>
    <source>
        <strain evidence="5 6">DSM 18527</strain>
    </source>
</reference>
<dbReference type="InterPro" id="IPR019887">
    <property type="entry name" value="Tscrpt_reg_AsnC/Lrp_C"/>
</dbReference>
<dbReference type="Pfam" id="PF13412">
    <property type="entry name" value="HTH_24"/>
    <property type="match status" value="1"/>
</dbReference>
<evidence type="ECO:0000256" key="2">
    <source>
        <dbReference type="ARBA" id="ARBA00023125"/>
    </source>
</evidence>
<proteinExistence type="predicted"/>
<dbReference type="Gene3D" id="1.10.10.10">
    <property type="entry name" value="Winged helix-like DNA-binding domain superfamily/Winged helix DNA-binding domain"/>
    <property type="match status" value="1"/>
</dbReference>
<dbReference type="PATRIC" id="fig|1423734.3.peg.1747"/>
<evidence type="ECO:0000259" key="4">
    <source>
        <dbReference type="PROSITE" id="PS50956"/>
    </source>
</evidence>
<name>X0PLM8_9LACO</name>
<evidence type="ECO:0000313" key="6">
    <source>
        <dbReference type="Proteomes" id="UP000051236"/>
    </source>
</evidence>
<protein>
    <recommendedName>
        <fullName evidence="4">HTH asnC-type domain-containing protein</fullName>
    </recommendedName>
</protein>
<dbReference type="Gene3D" id="3.30.70.920">
    <property type="match status" value="1"/>
</dbReference>
<dbReference type="AlphaFoldDB" id="X0PLM8"/>
<organism evidence="5 6">
    <name type="scientific">Agrilactobacillus composti DSM 18527 = JCM 14202</name>
    <dbReference type="NCBI Taxonomy" id="1423734"/>
    <lineage>
        <taxon>Bacteria</taxon>
        <taxon>Bacillati</taxon>
        <taxon>Bacillota</taxon>
        <taxon>Bacilli</taxon>
        <taxon>Lactobacillales</taxon>
        <taxon>Lactobacillaceae</taxon>
        <taxon>Agrilactobacillus</taxon>
    </lineage>
</organism>
<dbReference type="PANTHER" id="PTHR30154:SF53">
    <property type="entry name" value="HTH-TYPE TRANSCRIPTIONAL REGULATOR LRPC"/>
    <property type="match status" value="1"/>
</dbReference>
<evidence type="ECO:0000256" key="3">
    <source>
        <dbReference type="ARBA" id="ARBA00023163"/>
    </source>
</evidence>
<evidence type="ECO:0000313" key="5">
    <source>
        <dbReference type="EMBL" id="KRM30592.1"/>
    </source>
</evidence>
<dbReference type="STRING" id="1423734.FC83_GL001728"/>
<dbReference type="InterPro" id="IPR036390">
    <property type="entry name" value="WH_DNA-bd_sf"/>
</dbReference>
<dbReference type="InterPro" id="IPR036388">
    <property type="entry name" value="WH-like_DNA-bd_sf"/>
</dbReference>
<dbReference type="Proteomes" id="UP000051236">
    <property type="component" value="Unassembled WGS sequence"/>
</dbReference>
<dbReference type="SMART" id="SM00344">
    <property type="entry name" value="HTH_ASNC"/>
    <property type="match status" value="1"/>
</dbReference>
<dbReference type="Pfam" id="PF01037">
    <property type="entry name" value="AsnC_trans_reg"/>
    <property type="match status" value="1"/>
</dbReference>
<dbReference type="OrthoDB" id="34294at2"/>
<dbReference type="EMBL" id="AZGA01000088">
    <property type="protein sequence ID" value="KRM30592.1"/>
    <property type="molecule type" value="Genomic_DNA"/>
</dbReference>
<dbReference type="InterPro" id="IPR019888">
    <property type="entry name" value="Tscrpt_reg_AsnC-like"/>
</dbReference>
<dbReference type="PROSITE" id="PS50956">
    <property type="entry name" value="HTH_ASNC_2"/>
    <property type="match status" value="1"/>
</dbReference>
<keyword evidence="1" id="KW-0805">Transcription regulation</keyword>
<dbReference type="eggNOG" id="COG1522">
    <property type="taxonomic scope" value="Bacteria"/>
</dbReference>
<keyword evidence="2" id="KW-0238">DNA-binding</keyword>
<dbReference type="InterPro" id="IPR011008">
    <property type="entry name" value="Dimeric_a/b-barrel"/>
</dbReference>